<dbReference type="Pfam" id="PF13275">
    <property type="entry name" value="S4_2"/>
    <property type="match status" value="1"/>
</dbReference>
<dbReference type="RefSeq" id="WP_013301843.1">
    <property type="nucleotide sequence ID" value="NZ_CP016817.1"/>
</dbReference>
<keyword evidence="1" id="KW-0694">RNA-binding</keyword>
<dbReference type="GeneID" id="93248148"/>
<dbReference type="InterPro" id="IPR036986">
    <property type="entry name" value="S4_RNA-bd_sf"/>
</dbReference>
<comment type="caution">
    <text evidence="2">The sequence shown here is derived from an EMBL/GenBank/DDBJ whole genome shotgun (WGS) entry which is preliminary data.</text>
</comment>
<dbReference type="SUPFAM" id="SSF55174">
    <property type="entry name" value="Alpha-L RNA-binding motif"/>
    <property type="match status" value="1"/>
</dbReference>
<name>A0AAJ2YPF9_MESHY</name>
<dbReference type="Proteomes" id="UP001193384">
    <property type="component" value="Unassembled WGS sequence"/>
</dbReference>
<dbReference type="Gene3D" id="3.10.290.10">
    <property type="entry name" value="RNA-binding S4 domain"/>
    <property type="match status" value="1"/>
</dbReference>
<sequence>MIIRIKGESIKLSQFLKKIDIVDSGGQSKYFLLKNEVKINGTVTKARGKNLYPGDIIELTNKLFKIEKEER</sequence>
<evidence type="ECO:0000313" key="2">
    <source>
        <dbReference type="EMBL" id="MXR43414.1"/>
    </source>
</evidence>
<dbReference type="EMBL" id="QQQW01000001">
    <property type="protein sequence ID" value="MXR43414.1"/>
    <property type="molecule type" value="Genomic_DNA"/>
</dbReference>
<reference evidence="2 3" key="1">
    <citation type="submission" date="2018-07" db="EMBL/GenBank/DDBJ databases">
        <title>Genetic characterization of Mycoplasma hyopneumoniae, M. hyorhinis and M. flocculare isolates through whole genome sequencing analysis: comparative analysis of sequence types and putative genes involved in virulence.</title>
        <authorList>
            <person name="Fourour S."/>
            <person name="Lucas P."/>
            <person name="Touzain F."/>
            <person name="Tocqueville V."/>
            <person name="Kempf I."/>
            <person name="Marois-Crehan C."/>
        </authorList>
    </citation>
    <scope>NUCLEOTIDE SEQUENCE [LARGE SCALE GENOMIC DNA]</scope>
    <source>
        <strain evidence="2 3">MHR389</strain>
    </source>
</reference>
<accession>A0AAJ2YPF9</accession>
<protein>
    <submittedName>
        <fullName evidence="2">RNA-binding S4 domain-containing protein</fullName>
    </submittedName>
</protein>
<proteinExistence type="predicted"/>
<evidence type="ECO:0000313" key="3">
    <source>
        <dbReference type="Proteomes" id="UP001193384"/>
    </source>
</evidence>
<dbReference type="PROSITE" id="PS50889">
    <property type="entry name" value="S4"/>
    <property type="match status" value="1"/>
</dbReference>
<evidence type="ECO:0000256" key="1">
    <source>
        <dbReference type="PROSITE-ProRule" id="PRU00182"/>
    </source>
</evidence>
<dbReference type="AlphaFoldDB" id="A0AAJ2YPF9"/>
<gene>
    <name evidence="2" type="ORF">DR101_00340</name>
</gene>
<organism evidence="2 3">
    <name type="scientific">Mesomycoplasma hyorhinis</name>
    <name type="common">Mycoplasma hyorhinis</name>
    <dbReference type="NCBI Taxonomy" id="2100"/>
    <lineage>
        <taxon>Bacteria</taxon>
        <taxon>Bacillati</taxon>
        <taxon>Mycoplasmatota</taxon>
        <taxon>Mycoplasmoidales</taxon>
        <taxon>Metamycoplasmataceae</taxon>
        <taxon>Mesomycoplasma</taxon>
    </lineage>
</organism>
<dbReference type="GO" id="GO:0003723">
    <property type="term" value="F:RNA binding"/>
    <property type="evidence" value="ECO:0007669"/>
    <property type="project" value="UniProtKB-KW"/>
</dbReference>